<dbReference type="AlphaFoldDB" id="A0A7Y9Z8R6"/>
<keyword evidence="2" id="KW-1133">Transmembrane helix</keyword>
<dbReference type="RefSeq" id="WP_062075889.1">
    <property type="nucleotide sequence ID" value="NZ_BBRC01000014.1"/>
</dbReference>
<comment type="caution">
    <text evidence="3">The sequence shown here is derived from an EMBL/GenBank/DDBJ whole genome shotgun (WGS) entry which is preliminary data.</text>
</comment>
<keyword evidence="2" id="KW-0472">Membrane</keyword>
<feature type="compositionally biased region" description="Low complexity" evidence="1">
    <location>
        <begin position="223"/>
        <end position="254"/>
    </location>
</feature>
<evidence type="ECO:0000313" key="4">
    <source>
        <dbReference type="Proteomes" id="UP000547973"/>
    </source>
</evidence>
<evidence type="ECO:0000256" key="1">
    <source>
        <dbReference type="SAM" id="MobiDB-lite"/>
    </source>
</evidence>
<reference evidence="3 4" key="1">
    <citation type="submission" date="2020-07" db="EMBL/GenBank/DDBJ databases">
        <title>Sequencing the genomes of 1000 actinobacteria strains.</title>
        <authorList>
            <person name="Klenk H.-P."/>
        </authorList>
    </citation>
    <scope>NUCLEOTIDE SEQUENCE [LARGE SCALE GENOMIC DNA]</scope>
    <source>
        <strain evidence="3 4">DSM 19970</strain>
    </source>
</reference>
<feature type="transmembrane region" description="Helical" evidence="2">
    <location>
        <begin position="79"/>
        <end position="99"/>
    </location>
</feature>
<evidence type="ECO:0000256" key="2">
    <source>
        <dbReference type="SAM" id="Phobius"/>
    </source>
</evidence>
<accession>A0A7Y9Z8R6</accession>
<sequence>MENNPPFAERDADAAVSGRVPVDPELVAVQRALSHMKEALIMEPNTEVISAHAAQFAAAVPPPTSAPHVRRGSPWRRRAVAAVAVAAVSVFGVAGAAAANQAAPGDALYGVDKALESVGILNGGTSERLQESKVLASRGDVAGAVALSTKALNADGQHAAAVALERAVIAAKSQSSGNDVRAQVSSMLAWMSQQTRGADFGAQVSQHAKEIAANAKANGTANAKANGKANAKANGSANSSANANANVDANPTAAPGSDANPTAALGSDANPTAALGSDANPAAAPGSEANPAAAPGSEANPAAAPGSEANPTASAHGRKP</sequence>
<evidence type="ECO:0008006" key="5">
    <source>
        <dbReference type="Google" id="ProtNLM"/>
    </source>
</evidence>
<feature type="region of interest" description="Disordered" evidence="1">
    <location>
        <begin position="223"/>
        <end position="320"/>
    </location>
</feature>
<evidence type="ECO:0000313" key="3">
    <source>
        <dbReference type="EMBL" id="NYI40914.1"/>
    </source>
</evidence>
<keyword evidence="2" id="KW-0812">Transmembrane</keyword>
<dbReference type="OrthoDB" id="5149686at2"/>
<keyword evidence="4" id="KW-1185">Reference proteome</keyword>
<dbReference type="EMBL" id="JACBZO010000001">
    <property type="protein sequence ID" value="NYI40914.1"/>
    <property type="molecule type" value="Genomic_DNA"/>
</dbReference>
<dbReference type="Proteomes" id="UP000547973">
    <property type="component" value="Unassembled WGS sequence"/>
</dbReference>
<protein>
    <recommendedName>
        <fullName evidence="5">DUF5667 domain-containing protein</fullName>
    </recommendedName>
</protein>
<gene>
    <name evidence="3" type="ORF">BKA03_001033</name>
</gene>
<organism evidence="3 4">
    <name type="scientific">Demequina lutea</name>
    <dbReference type="NCBI Taxonomy" id="431489"/>
    <lineage>
        <taxon>Bacteria</taxon>
        <taxon>Bacillati</taxon>
        <taxon>Actinomycetota</taxon>
        <taxon>Actinomycetes</taxon>
        <taxon>Micrococcales</taxon>
        <taxon>Demequinaceae</taxon>
        <taxon>Demequina</taxon>
    </lineage>
</organism>
<feature type="compositionally biased region" description="Low complexity" evidence="1">
    <location>
        <begin position="279"/>
        <end position="311"/>
    </location>
</feature>
<name>A0A7Y9Z8R6_9MICO</name>
<proteinExistence type="predicted"/>